<accession>A0A9X8QW15</accession>
<proteinExistence type="predicted"/>
<gene>
    <name evidence="2" type="ORF">SAMN05216268_11214</name>
</gene>
<reference evidence="3" key="1">
    <citation type="submission" date="2016-11" db="EMBL/GenBank/DDBJ databases">
        <authorList>
            <person name="Jaros S."/>
            <person name="Januszkiewicz K."/>
            <person name="Wedrychowicz H."/>
        </authorList>
    </citation>
    <scope>NUCLEOTIDE SEQUENCE [LARGE SCALE GENOMIC DNA]</scope>
    <source>
        <strain evidence="3">CGMCC 4.3555</strain>
    </source>
</reference>
<feature type="region of interest" description="Disordered" evidence="1">
    <location>
        <begin position="39"/>
        <end position="60"/>
    </location>
</feature>
<name>A0A9X8QW15_9ACTN</name>
<evidence type="ECO:0008006" key="4">
    <source>
        <dbReference type="Google" id="ProtNLM"/>
    </source>
</evidence>
<dbReference type="Proteomes" id="UP000184388">
    <property type="component" value="Unassembled WGS sequence"/>
</dbReference>
<evidence type="ECO:0000313" key="2">
    <source>
        <dbReference type="EMBL" id="SHM57024.1"/>
    </source>
</evidence>
<evidence type="ECO:0000313" key="3">
    <source>
        <dbReference type="Proteomes" id="UP000184388"/>
    </source>
</evidence>
<dbReference type="AlphaFoldDB" id="A0A9X8QW15"/>
<sequence>MKGSTFRRCACRNPETGKHYGQSCPKLSNKRHGVWNVRQELPADEDGNRRTFRRSGYASKTEAQADLDKVRALLAIPSDDDPEGRTRIGDLLASVAAKKEAIPDFEETKRRFRTGQSLTAHMTVSEWLDE</sequence>
<evidence type="ECO:0000256" key="1">
    <source>
        <dbReference type="SAM" id="MobiDB-lite"/>
    </source>
</evidence>
<organism evidence="2 3">
    <name type="scientific">Streptomyces yunnanensis</name>
    <dbReference type="NCBI Taxonomy" id="156453"/>
    <lineage>
        <taxon>Bacteria</taxon>
        <taxon>Bacillati</taxon>
        <taxon>Actinomycetota</taxon>
        <taxon>Actinomycetes</taxon>
        <taxon>Kitasatosporales</taxon>
        <taxon>Streptomycetaceae</taxon>
        <taxon>Streptomyces</taxon>
    </lineage>
</organism>
<protein>
    <recommendedName>
        <fullName evidence="4">AP2-like DNA-binding integrase domain-containing protein</fullName>
    </recommendedName>
</protein>
<comment type="caution">
    <text evidence="2">The sequence shown here is derived from an EMBL/GenBank/DDBJ whole genome shotgun (WGS) entry which is preliminary data.</text>
</comment>
<dbReference type="EMBL" id="FRBK01000012">
    <property type="protein sequence ID" value="SHM57024.1"/>
    <property type="molecule type" value="Genomic_DNA"/>
</dbReference>